<sequence>VTWMKLTTKPLDNKNFEKVRKAFCACPQKPKAPEKPKEAEKPKEPVKPNPAPAAAPGSQPMVYPGYVYPGYVYPGYPVSSVDSNGPQYAWNQQNGYRERPVYDSYGGGPPPSYYGEEDSVCAIM</sequence>
<keyword evidence="3" id="KW-1185">Reference proteome</keyword>
<evidence type="ECO:0000256" key="1">
    <source>
        <dbReference type="SAM" id="MobiDB-lite"/>
    </source>
</evidence>
<gene>
    <name evidence="2" type="ORF">TAV2_LOCUS2627</name>
</gene>
<protein>
    <submittedName>
        <fullName evidence="2">Uncharacterized protein</fullName>
    </submittedName>
</protein>
<dbReference type="Proteomes" id="UP000836841">
    <property type="component" value="Chromosome 1"/>
</dbReference>
<name>A0AAU9R9X0_THLAR</name>
<feature type="compositionally biased region" description="Basic and acidic residues" evidence="1">
    <location>
        <begin position="31"/>
        <end position="46"/>
    </location>
</feature>
<proteinExistence type="predicted"/>
<dbReference type="AlphaFoldDB" id="A0AAU9R9X0"/>
<evidence type="ECO:0000313" key="3">
    <source>
        <dbReference type="Proteomes" id="UP000836841"/>
    </source>
</evidence>
<feature type="region of interest" description="Disordered" evidence="1">
    <location>
        <begin position="27"/>
        <end position="60"/>
    </location>
</feature>
<evidence type="ECO:0000313" key="2">
    <source>
        <dbReference type="EMBL" id="CAH2036237.1"/>
    </source>
</evidence>
<dbReference type="EMBL" id="OU466857">
    <property type="protein sequence ID" value="CAH2036237.1"/>
    <property type="molecule type" value="Genomic_DNA"/>
</dbReference>
<accession>A0AAU9R9X0</accession>
<organism evidence="2 3">
    <name type="scientific">Thlaspi arvense</name>
    <name type="common">Field penny-cress</name>
    <dbReference type="NCBI Taxonomy" id="13288"/>
    <lineage>
        <taxon>Eukaryota</taxon>
        <taxon>Viridiplantae</taxon>
        <taxon>Streptophyta</taxon>
        <taxon>Embryophyta</taxon>
        <taxon>Tracheophyta</taxon>
        <taxon>Spermatophyta</taxon>
        <taxon>Magnoliopsida</taxon>
        <taxon>eudicotyledons</taxon>
        <taxon>Gunneridae</taxon>
        <taxon>Pentapetalae</taxon>
        <taxon>rosids</taxon>
        <taxon>malvids</taxon>
        <taxon>Brassicales</taxon>
        <taxon>Brassicaceae</taxon>
        <taxon>Thlaspideae</taxon>
        <taxon>Thlaspi</taxon>
    </lineage>
</organism>
<reference evidence="2 3" key="1">
    <citation type="submission" date="2022-03" db="EMBL/GenBank/DDBJ databases">
        <authorList>
            <person name="Nunn A."/>
            <person name="Chopra R."/>
            <person name="Nunn A."/>
            <person name="Contreras Garrido A."/>
        </authorList>
    </citation>
    <scope>NUCLEOTIDE SEQUENCE [LARGE SCALE GENOMIC DNA]</scope>
</reference>
<feature type="non-terminal residue" evidence="2">
    <location>
        <position position="124"/>
    </location>
</feature>